<dbReference type="Proteomes" id="UP000775213">
    <property type="component" value="Unassembled WGS sequence"/>
</dbReference>
<sequence length="111" mass="12962">MKRNLYFTPMLNYAINGLEWMLKILNSNDGKERVFCFILWTSNVNYLLGNFDRSLQSRHPESHSFPIKIEHPSTKLYHNCISHRKLPPQLTPPLTGQGNYALFDDLPQEAQ</sequence>
<accession>A0AAV7HL45</accession>
<evidence type="ECO:0000313" key="1">
    <source>
        <dbReference type="EMBL" id="KAH0469132.1"/>
    </source>
</evidence>
<protein>
    <submittedName>
        <fullName evidence="1">Uncharacterized protein</fullName>
    </submittedName>
</protein>
<reference evidence="1 2" key="1">
    <citation type="journal article" date="2021" name="Hortic Res">
        <title>Chromosome-scale assembly of the Dendrobium chrysotoxum genome enhances the understanding of orchid evolution.</title>
        <authorList>
            <person name="Zhang Y."/>
            <person name="Zhang G.Q."/>
            <person name="Zhang D."/>
            <person name="Liu X.D."/>
            <person name="Xu X.Y."/>
            <person name="Sun W.H."/>
            <person name="Yu X."/>
            <person name="Zhu X."/>
            <person name="Wang Z.W."/>
            <person name="Zhao X."/>
            <person name="Zhong W.Y."/>
            <person name="Chen H."/>
            <person name="Yin W.L."/>
            <person name="Huang T."/>
            <person name="Niu S.C."/>
            <person name="Liu Z.J."/>
        </authorList>
    </citation>
    <scope>NUCLEOTIDE SEQUENCE [LARGE SCALE GENOMIC DNA]</scope>
    <source>
        <strain evidence="1">Lindl</strain>
    </source>
</reference>
<name>A0AAV7HL45_DENCH</name>
<dbReference type="AlphaFoldDB" id="A0AAV7HL45"/>
<proteinExistence type="predicted"/>
<comment type="caution">
    <text evidence="1">The sequence shown here is derived from an EMBL/GenBank/DDBJ whole genome shotgun (WGS) entry which is preliminary data.</text>
</comment>
<keyword evidence="2" id="KW-1185">Reference proteome</keyword>
<organism evidence="1 2">
    <name type="scientific">Dendrobium chrysotoxum</name>
    <name type="common">Orchid</name>
    <dbReference type="NCBI Taxonomy" id="161865"/>
    <lineage>
        <taxon>Eukaryota</taxon>
        <taxon>Viridiplantae</taxon>
        <taxon>Streptophyta</taxon>
        <taxon>Embryophyta</taxon>
        <taxon>Tracheophyta</taxon>
        <taxon>Spermatophyta</taxon>
        <taxon>Magnoliopsida</taxon>
        <taxon>Liliopsida</taxon>
        <taxon>Asparagales</taxon>
        <taxon>Orchidaceae</taxon>
        <taxon>Epidendroideae</taxon>
        <taxon>Malaxideae</taxon>
        <taxon>Dendrobiinae</taxon>
        <taxon>Dendrobium</taxon>
    </lineage>
</organism>
<evidence type="ECO:0000313" key="2">
    <source>
        <dbReference type="Proteomes" id="UP000775213"/>
    </source>
</evidence>
<gene>
    <name evidence="1" type="ORF">IEQ34_002364</name>
</gene>
<dbReference type="EMBL" id="JAGFBR010000003">
    <property type="protein sequence ID" value="KAH0469132.1"/>
    <property type="molecule type" value="Genomic_DNA"/>
</dbReference>